<proteinExistence type="predicted"/>
<evidence type="ECO:0000313" key="1">
    <source>
        <dbReference type="EMBL" id="AUN97428.1"/>
    </source>
</evidence>
<dbReference type="PANTHER" id="PTHR42695:SF5">
    <property type="entry name" value="GLUTAMINE AMIDOTRANSFERASE YLR126C-RELATED"/>
    <property type="match status" value="1"/>
</dbReference>
<dbReference type="RefSeq" id="WP_102242723.1">
    <property type="nucleotide sequence ID" value="NZ_CP025704.1"/>
</dbReference>
<protein>
    <submittedName>
        <fullName evidence="1">GMP synthase</fullName>
    </submittedName>
</protein>
<dbReference type="EMBL" id="CP025704">
    <property type="protein sequence ID" value="AUN97428.1"/>
    <property type="molecule type" value="Genomic_DNA"/>
</dbReference>
<dbReference type="PANTHER" id="PTHR42695">
    <property type="entry name" value="GLUTAMINE AMIDOTRANSFERASE YLR126C-RELATED"/>
    <property type="match status" value="1"/>
</dbReference>
<dbReference type="Pfam" id="PF00117">
    <property type="entry name" value="GATase"/>
    <property type="match status" value="1"/>
</dbReference>
<keyword evidence="2" id="KW-1185">Reference proteome</keyword>
<dbReference type="InterPro" id="IPR029062">
    <property type="entry name" value="Class_I_gatase-like"/>
</dbReference>
<dbReference type="Proteomes" id="UP000235584">
    <property type="component" value="Chromosome"/>
</dbReference>
<dbReference type="OrthoDB" id="9813383at2"/>
<reference evidence="1 2" key="1">
    <citation type="submission" date="2018-01" db="EMBL/GenBank/DDBJ databases">
        <title>Complete genome sequence of Bacteriovorax stolpii DSM12778.</title>
        <authorList>
            <person name="Tang B."/>
            <person name="Chang J."/>
        </authorList>
    </citation>
    <scope>NUCLEOTIDE SEQUENCE [LARGE SCALE GENOMIC DNA]</scope>
    <source>
        <strain evidence="1 2">DSM 12778</strain>
    </source>
</reference>
<dbReference type="CDD" id="cd01741">
    <property type="entry name" value="GATase1_1"/>
    <property type="match status" value="1"/>
</dbReference>
<name>A0A2K9NPK0_BACTC</name>
<dbReference type="InterPro" id="IPR044992">
    <property type="entry name" value="ChyE-like"/>
</dbReference>
<evidence type="ECO:0000313" key="2">
    <source>
        <dbReference type="Proteomes" id="UP000235584"/>
    </source>
</evidence>
<sequence length="248" mass="28292">MRKVLVFQHVAHTILGTLNPTLKSRGLNMRYVNFERTPDEQPSVQKYNGLIVLGGHMGVYEADKYRHIKVEMQLIEEALKKEIPILGICLGAQLLAHVLGAEVRKSAEKEIGWCDVNLTDEGAKDPLFSHFKKTEKIFQLHGDTFDIPRGATHLASSDVCTGQAFKYGDKAYGIQFHLEADQAMIMRWLDNPRNQEEMFKTHSPFSAETIRTETEKYIAHSTDLSQKTFDQFINLFSLKERPVRLGSR</sequence>
<dbReference type="InterPro" id="IPR017926">
    <property type="entry name" value="GATASE"/>
</dbReference>
<accession>A0A2K9NPK0</accession>
<dbReference type="Gene3D" id="3.40.50.880">
    <property type="match status" value="1"/>
</dbReference>
<gene>
    <name evidence="1" type="ORF">C0V70_04755</name>
</gene>
<dbReference type="AlphaFoldDB" id="A0A2K9NPK0"/>
<dbReference type="GO" id="GO:0005829">
    <property type="term" value="C:cytosol"/>
    <property type="evidence" value="ECO:0007669"/>
    <property type="project" value="TreeGrafter"/>
</dbReference>
<dbReference type="PROSITE" id="PS51273">
    <property type="entry name" value="GATASE_TYPE_1"/>
    <property type="match status" value="1"/>
</dbReference>
<dbReference type="KEGG" id="bsto:C0V70_04755"/>
<organism evidence="1 2">
    <name type="scientific">Bacteriovorax stolpii</name>
    <name type="common">Bdellovibrio stolpii</name>
    <dbReference type="NCBI Taxonomy" id="960"/>
    <lineage>
        <taxon>Bacteria</taxon>
        <taxon>Pseudomonadati</taxon>
        <taxon>Bdellovibrionota</taxon>
        <taxon>Bacteriovoracia</taxon>
        <taxon>Bacteriovoracales</taxon>
        <taxon>Bacteriovoracaceae</taxon>
        <taxon>Bacteriovorax</taxon>
    </lineage>
</organism>
<dbReference type="SUPFAM" id="SSF52317">
    <property type="entry name" value="Class I glutamine amidotransferase-like"/>
    <property type="match status" value="1"/>
</dbReference>
<dbReference type="FunFam" id="3.40.50.880:FF:000033">
    <property type="entry name" value="Glutamine amidotransferase class-I"/>
    <property type="match status" value="1"/>
</dbReference>